<dbReference type="InterPro" id="IPR006138">
    <property type="entry name" value="NADH_UQ_OxRdtase_20Kd_su"/>
</dbReference>
<evidence type="ECO:0000256" key="1">
    <source>
        <dbReference type="ARBA" id="ARBA00009173"/>
    </source>
</evidence>
<dbReference type="GO" id="GO:0048038">
    <property type="term" value="F:quinone binding"/>
    <property type="evidence" value="ECO:0007669"/>
    <property type="project" value="InterPro"/>
</dbReference>
<comment type="similarity">
    <text evidence="1 3">Belongs to the complex I 20 kDa subunit family.</text>
</comment>
<dbReference type="Pfam" id="PF01058">
    <property type="entry name" value="Oxidored_q6"/>
    <property type="match status" value="1"/>
</dbReference>
<dbReference type="OrthoDB" id="268400at2759"/>
<dbReference type="PROSITE" id="PS01150">
    <property type="entry name" value="COMPLEX1_20K"/>
    <property type="match status" value="1"/>
</dbReference>
<reference evidence="5 6" key="2">
    <citation type="journal article" date="2014" name="Proc. Natl. Acad. Sci. U.S.A.">
        <title>Trajectory and genomic determinants of fungal-pathogen speciation and host adaptation.</title>
        <authorList>
            <person name="Hu X."/>
            <person name="Xiao G."/>
            <person name="Zheng P."/>
            <person name="Shang Y."/>
            <person name="Su Y."/>
            <person name="Zhang X."/>
            <person name="Liu X."/>
            <person name="Zhan S."/>
            <person name="St Leger R.J."/>
            <person name="Wang C."/>
        </authorList>
    </citation>
    <scope>GENOME REANNOTATION</scope>
    <source>
        <strain evidence="6">ARSEF 23 / ATCC MYA-3075</strain>
    </source>
</reference>
<evidence type="ECO:0000256" key="2">
    <source>
        <dbReference type="ARBA" id="ARBA00023027"/>
    </source>
</evidence>
<dbReference type="GO" id="GO:0015990">
    <property type="term" value="P:electron transport coupled proton transport"/>
    <property type="evidence" value="ECO:0007669"/>
    <property type="project" value="TreeGrafter"/>
</dbReference>
<dbReference type="SUPFAM" id="SSF56770">
    <property type="entry name" value="HydA/Nqo6-like"/>
    <property type="match status" value="1"/>
</dbReference>
<dbReference type="GO" id="GO:0009060">
    <property type="term" value="P:aerobic respiration"/>
    <property type="evidence" value="ECO:0007669"/>
    <property type="project" value="TreeGrafter"/>
</dbReference>
<dbReference type="InterPro" id="IPR006137">
    <property type="entry name" value="NADH_UbQ_OxRdtase-like_20kDa"/>
</dbReference>
<keyword evidence="3" id="KW-0411">Iron-sulfur</keyword>
<dbReference type="Proteomes" id="UP000002498">
    <property type="component" value="Unassembled WGS sequence"/>
</dbReference>
<name>E9EJG0_METRA</name>
<dbReference type="NCBIfam" id="NF005012">
    <property type="entry name" value="PRK06411.1"/>
    <property type="match status" value="1"/>
</dbReference>
<keyword evidence="3" id="KW-0408">Iron</keyword>
<dbReference type="PANTHER" id="PTHR11995">
    <property type="entry name" value="NADH DEHYDROGENASE"/>
    <property type="match status" value="1"/>
</dbReference>
<evidence type="ECO:0000313" key="5">
    <source>
        <dbReference type="EMBL" id="EFZ02956.1"/>
    </source>
</evidence>
<proteinExistence type="inferred from homology"/>
<gene>
    <name evidence="5" type="ORF">MAA_00030</name>
</gene>
<dbReference type="GO" id="GO:0051539">
    <property type="term" value="F:4 iron, 4 sulfur cluster binding"/>
    <property type="evidence" value="ECO:0007669"/>
    <property type="project" value="UniProtKB-KW"/>
</dbReference>
<evidence type="ECO:0000313" key="6">
    <source>
        <dbReference type="Proteomes" id="UP000002498"/>
    </source>
</evidence>
<comment type="caution">
    <text evidence="5">The sequence shown here is derived from an EMBL/GenBank/DDBJ whole genome shotgun (WGS) entry which is preliminary data.</text>
</comment>
<sequence length="316" mass="35397">MLVSGWKNTECLYNTDHHASSVFQLCPCSTVLHLLSHPRVEAITYATRGDALVIAIRGLNGPARHVPNLPRRLRNFPLPGTSHQLQHQYTTRTPIYTKTKKLTFPENTVKPTTALIPFRAAAALPITHRRDASSLTPHGAGSSLAKPRKEVLLPSEEGTKGVVQYALTTLDVIANWARQSSLWPMTFGLACCAVEMMHLSTPRYDQDRLGIIFRASPRQSDVMIVAGTLTNKMAPALRQVYDQMPDPRWVISMGSCANGGGYYHYSYSVVRGCDRIVPVDIYVPGCPPTSEALMYGIFQLQRKMRNTKITRMWYRR</sequence>
<dbReference type="NCBIfam" id="TIGR01957">
    <property type="entry name" value="nuoB_fam"/>
    <property type="match status" value="1"/>
</dbReference>
<dbReference type="Gene3D" id="3.40.50.12280">
    <property type="match status" value="1"/>
</dbReference>
<dbReference type="HAMAP" id="MF_01356">
    <property type="entry name" value="NDH1_NuoB"/>
    <property type="match status" value="1"/>
</dbReference>
<keyword evidence="3" id="KW-0479">Metal-binding</keyword>
<dbReference type="EMBL" id="ADNJ02000005">
    <property type="protein sequence ID" value="EFZ02956.1"/>
    <property type="molecule type" value="Genomic_DNA"/>
</dbReference>
<organism evidence="5 6">
    <name type="scientific">Metarhizium robertsii (strain ARSEF 23 / ATCC MYA-3075)</name>
    <name type="common">Metarhizium anisopliae (strain ARSEF 23)</name>
    <dbReference type="NCBI Taxonomy" id="655844"/>
    <lineage>
        <taxon>Eukaryota</taxon>
        <taxon>Fungi</taxon>
        <taxon>Dikarya</taxon>
        <taxon>Ascomycota</taxon>
        <taxon>Pezizomycotina</taxon>
        <taxon>Sordariomycetes</taxon>
        <taxon>Hypocreomycetidae</taxon>
        <taxon>Hypocreales</taxon>
        <taxon>Clavicipitaceae</taxon>
        <taxon>Metarhizium</taxon>
    </lineage>
</organism>
<dbReference type="GO" id="GO:0045271">
    <property type="term" value="C:respiratory chain complex I"/>
    <property type="evidence" value="ECO:0007669"/>
    <property type="project" value="TreeGrafter"/>
</dbReference>
<keyword evidence="6" id="KW-1185">Reference proteome</keyword>
<accession>E9EJG0</accession>
<keyword evidence="3" id="KW-0004">4Fe-4S</keyword>
<feature type="domain" description="NADH:ubiquinone oxidoreductase-like 20kDa subunit" evidence="4">
    <location>
        <begin position="191"/>
        <end position="299"/>
    </location>
</feature>
<dbReference type="FunFam" id="3.40.50.12280:FF:000001">
    <property type="entry name" value="NADH-quinone oxidoreductase subunit B 2"/>
    <property type="match status" value="1"/>
</dbReference>
<dbReference type="GeneID" id="19254316"/>
<dbReference type="KEGG" id="maj:MAA_00030"/>
<dbReference type="HOGENOM" id="CLU_055737_1_0_1"/>
<dbReference type="RefSeq" id="XP_007816219.1">
    <property type="nucleotide sequence ID" value="XM_007818028.1"/>
</dbReference>
<keyword evidence="2 3" id="KW-0520">NAD</keyword>
<dbReference type="GO" id="GO:0005739">
    <property type="term" value="C:mitochondrion"/>
    <property type="evidence" value="ECO:0007669"/>
    <property type="project" value="GOC"/>
</dbReference>
<dbReference type="GO" id="GO:0008137">
    <property type="term" value="F:NADH dehydrogenase (ubiquinone) activity"/>
    <property type="evidence" value="ECO:0007669"/>
    <property type="project" value="InterPro"/>
</dbReference>
<evidence type="ECO:0000256" key="3">
    <source>
        <dbReference type="RuleBase" id="RU004464"/>
    </source>
</evidence>
<reference evidence="5 6" key="1">
    <citation type="journal article" date="2011" name="PLoS Genet.">
        <title>Genome sequencing and comparative transcriptomics of the model entomopathogenic fungi Metarhizium anisopliae and M. acridum.</title>
        <authorList>
            <person name="Gao Q."/>
            <person name="Jin K."/>
            <person name="Ying S.H."/>
            <person name="Zhang Y."/>
            <person name="Xiao G."/>
            <person name="Shang Y."/>
            <person name="Duan Z."/>
            <person name="Hu X."/>
            <person name="Xie X.Q."/>
            <person name="Zhou G."/>
            <person name="Peng G."/>
            <person name="Luo Z."/>
            <person name="Huang W."/>
            <person name="Wang B."/>
            <person name="Fang W."/>
            <person name="Wang S."/>
            <person name="Zhong Y."/>
            <person name="Ma L.J."/>
            <person name="St Leger R.J."/>
            <person name="Zhao G.P."/>
            <person name="Pei Y."/>
            <person name="Feng M.G."/>
            <person name="Xia Y."/>
            <person name="Wang C."/>
        </authorList>
    </citation>
    <scope>NUCLEOTIDE SEQUENCE [LARGE SCALE GENOMIC DNA]</scope>
    <source>
        <strain evidence="6">ARSEF 23 / ATCC MYA-3075</strain>
    </source>
</reference>
<dbReference type="GO" id="GO:0046872">
    <property type="term" value="F:metal ion binding"/>
    <property type="evidence" value="ECO:0007669"/>
    <property type="project" value="UniProtKB-KW"/>
</dbReference>
<protein>
    <submittedName>
        <fullName evidence="5">NADH-ubiquinone oxidoreductase, 20 Kd subunit</fullName>
    </submittedName>
</protein>
<dbReference type="GO" id="GO:0032981">
    <property type="term" value="P:mitochondrial respiratory chain complex I assembly"/>
    <property type="evidence" value="ECO:0007669"/>
    <property type="project" value="TreeGrafter"/>
</dbReference>
<evidence type="ECO:0000259" key="4">
    <source>
        <dbReference type="Pfam" id="PF01058"/>
    </source>
</evidence>
<dbReference type="PANTHER" id="PTHR11995:SF14">
    <property type="entry name" value="NADH DEHYDROGENASE [UBIQUINONE] IRON-SULFUR PROTEIN 7, MITOCHONDRIAL"/>
    <property type="match status" value="1"/>
</dbReference>
<dbReference type="AlphaFoldDB" id="E9EJG0"/>